<evidence type="ECO:0000313" key="3">
    <source>
        <dbReference type="EMBL" id="RFU64865.1"/>
    </source>
</evidence>
<dbReference type="AlphaFoldDB" id="A0A372LEX8"/>
<gene>
    <name evidence="3" type="ORF">D0466_02790</name>
</gene>
<dbReference type="InterPro" id="IPR050282">
    <property type="entry name" value="Cycloisomerase_2"/>
</dbReference>
<dbReference type="InterPro" id="IPR019405">
    <property type="entry name" value="Lactonase_7-beta_prop"/>
</dbReference>
<keyword evidence="4" id="KW-1185">Reference proteome</keyword>
<feature type="region of interest" description="Disordered" evidence="2">
    <location>
        <begin position="130"/>
        <end position="152"/>
    </location>
</feature>
<dbReference type="RefSeq" id="WP_117321041.1">
    <property type="nucleotide sequence ID" value="NZ_QVTD01000003.1"/>
</dbReference>
<name>A0A372LEX8_9BACI</name>
<dbReference type="GO" id="GO:0017057">
    <property type="term" value="F:6-phosphogluconolactonase activity"/>
    <property type="evidence" value="ECO:0007669"/>
    <property type="project" value="TreeGrafter"/>
</dbReference>
<dbReference type="PANTHER" id="PTHR30344:SF1">
    <property type="entry name" value="6-PHOSPHOGLUCONOLACTONASE"/>
    <property type="match status" value="1"/>
</dbReference>
<evidence type="ECO:0000256" key="1">
    <source>
        <dbReference type="ARBA" id="ARBA00005564"/>
    </source>
</evidence>
<reference evidence="3 4" key="1">
    <citation type="submission" date="2018-08" db="EMBL/GenBank/DDBJ databases">
        <title>Bacillus chawlae sp. nov., Bacillus glennii sp. nov., and Bacillus saganii sp. nov. Isolated from the Vehicle Assembly Building at Kennedy Space Center where the Viking Spacecraft were Assembled.</title>
        <authorList>
            <person name="Seuylemezian A."/>
            <person name="Vaishampayan P."/>
        </authorList>
    </citation>
    <scope>NUCLEOTIDE SEQUENCE [LARGE SCALE GENOMIC DNA]</scope>
    <source>
        <strain evidence="3 4">V44-8</strain>
    </source>
</reference>
<feature type="compositionally biased region" description="Basic and acidic residues" evidence="2">
    <location>
        <begin position="137"/>
        <end position="148"/>
    </location>
</feature>
<dbReference type="SUPFAM" id="SSF51004">
    <property type="entry name" value="C-terminal (heme d1) domain of cytochrome cd1-nitrite reductase"/>
    <property type="match status" value="1"/>
</dbReference>
<dbReference type="OrthoDB" id="9790815at2"/>
<proteinExistence type="inferred from homology"/>
<dbReference type="InterPro" id="IPR011048">
    <property type="entry name" value="Haem_d1_sf"/>
</dbReference>
<comment type="similarity">
    <text evidence="1">Belongs to the cycloisomerase 2 family.</text>
</comment>
<dbReference type="GO" id="GO:0005829">
    <property type="term" value="C:cytosol"/>
    <property type="evidence" value="ECO:0007669"/>
    <property type="project" value="TreeGrafter"/>
</dbReference>
<sequence length="349" mass="38391">MKLKGYIGTYTKGDSEGIYAFTLDTENGMLSKTSLAARLENPTYVTVSKDNRNLFAVVKEDASGGAAAYSLDEQTGELSLINSKVTEGASPCHIDVDRAKRNIVTANYHRGTVESYTIENEEGSLNATGSVIQHEGTGPDKERQEKPHVHYSGFTPDERYIAVVDLGTDRIVTYRLSDGKLTEVQSLNVKPGSGPRHLVFHPNGKYAYAMTELSNEVIVLAYNREEGSFEELQYISAIPNDFTENSQGSAIRISNDGRFVYAGNRGHDSIALFAVNQDSGELAFIEHTSTEGNWPRDFEIDPTGKFVVASNQESHNLVLFSRNEETGKLALLQSDITVPYPVCVTFLNV</sequence>
<comment type="caution">
    <text evidence="3">The sequence shown here is derived from an EMBL/GenBank/DDBJ whole genome shotgun (WGS) entry which is preliminary data.</text>
</comment>
<organism evidence="3 4">
    <name type="scientific">Peribacillus glennii</name>
    <dbReference type="NCBI Taxonomy" id="2303991"/>
    <lineage>
        <taxon>Bacteria</taxon>
        <taxon>Bacillati</taxon>
        <taxon>Bacillota</taxon>
        <taxon>Bacilli</taxon>
        <taxon>Bacillales</taxon>
        <taxon>Bacillaceae</taxon>
        <taxon>Peribacillus</taxon>
    </lineage>
</organism>
<accession>A0A372LEX8</accession>
<dbReference type="InterPro" id="IPR015943">
    <property type="entry name" value="WD40/YVTN_repeat-like_dom_sf"/>
</dbReference>
<dbReference type="EMBL" id="QVTD01000003">
    <property type="protein sequence ID" value="RFU64865.1"/>
    <property type="molecule type" value="Genomic_DNA"/>
</dbReference>
<dbReference type="Gene3D" id="2.130.10.10">
    <property type="entry name" value="YVTN repeat-like/Quinoprotein amine dehydrogenase"/>
    <property type="match status" value="1"/>
</dbReference>
<dbReference type="Pfam" id="PF10282">
    <property type="entry name" value="Lactonase"/>
    <property type="match status" value="1"/>
</dbReference>
<dbReference type="FunFam" id="2.130.10.10:FF:000306">
    <property type="entry name" value="3-carboxymuconate cyclase"/>
    <property type="match status" value="1"/>
</dbReference>
<evidence type="ECO:0000256" key="2">
    <source>
        <dbReference type="SAM" id="MobiDB-lite"/>
    </source>
</evidence>
<dbReference type="PANTHER" id="PTHR30344">
    <property type="entry name" value="6-PHOSPHOGLUCONOLACTONASE-RELATED"/>
    <property type="match status" value="1"/>
</dbReference>
<evidence type="ECO:0000313" key="4">
    <source>
        <dbReference type="Proteomes" id="UP000262939"/>
    </source>
</evidence>
<dbReference type="Proteomes" id="UP000262939">
    <property type="component" value="Unassembled WGS sequence"/>
</dbReference>
<protein>
    <submittedName>
        <fullName evidence="3">Lactonase family protein</fullName>
    </submittedName>
</protein>